<comment type="caution">
    <text evidence="8">The sequence shown here is derived from an EMBL/GenBank/DDBJ whole genome shotgun (WGS) entry which is preliminary data.</text>
</comment>
<protein>
    <recommendedName>
        <fullName evidence="7">CHY-type domain-containing protein</fullName>
    </recommendedName>
</protein>
<feature type="coiled-coil region" evidence="5">
    <location>
        <begin position="2"/>
        <end position="29"/>
    </location>
</feature>
<keyword evidence="9" id="KW-1185">Reference proteome</keyword>
<dbReference type="InterPro" id="IPR037274">
    <property type="entry name" value="Znf_CHY_sf"/>
</dbReference>
<keyword evidence="3" id="KW-0862">Zinc</keyword>
<dbReference type="InterPro" id="IPR036280">
    <property type="entry name" value="Multihaem_cyt_sf"/>
</dbReference>
<evidence type="ECO:0000256" key="6">
    <source>
        <dbReference type="SAM" id="MobiDB-lite"/>
    </source>
</evidence>
<feature type="compositionally biased region" description="Basic and acidic residues" evidence="6">
    <location>
        <begin position="593"/>
        <end position="607"/>
    </location>
</feature>
<keyword evidence="5" id="KW-0175">Coiled coil</keyword>
<reference evidence="8 9" key="1">
    <citation type="journal article" date="2024" name="Nat. Commun.">
        <title>Phylogenomics reveals the evolutionary origins of lichenization in chlorophyte algae.</title>
        <authorList>
            <person name="Puginier C."/>
            <person name="Libourel C."/>
            <person name="Otte J."/>
            <person name="Skaloud P."/>
            <person name="Haon M."/>
            <person name="Grisel S."/>
            <person name="Petersen M."/>
            <person name="Berrin J.G."/>
            <person name="Delaux P.M."/>
            <person name="Dal Grande F."/>
            <person name="Keller J."/>
        </authorList>
    </citation>
    <scope>NUCLEOTIDE SEQUENCE [LARGE SCALE GENOMIC DNA]</scope>
    <source>
        <strain evidence="8 9">SAG 2036</strain>
    </source>
</reference>
<dbReference type="InterPro" id="IPR008913">
    <property type="entry name" value="Znf_CHY"/>
</dbReference>
<feature type="compositionally biased region" description="Basic and acidic residues" evidence="6">
    <location>
        <begin position="565"/>
        <end position="574"/>
    </location>
</feature>
<evidence type="ECO:0000256" key="4">
    <source>
        <dbReference type="PROSITE-ProRule" id="PRU00601"/>
    </source>
</evidence>
<evidence type="ECO:0000313" key="8">
    <source>
        <dbReference type="EMBL" id="KAK9788279.1"/>
    </source>
</evidence>
<dbReference type="SUPFAM" id="SSF48695">
    <property type="entry name" value="Multiheme cytochromes"/>
    <property type="match status" value="1"/>
</dbReference>
<keyword evidence="2 4" id="KW-0863">Zinc-finger</keyword>
<dbReference type="PROSITE" id="PS51266">
    <property type="entry name" value="ZF_CHY"/>
    <property type="match status" value="1"/>
</dbReference>
<dbReference type="AlphaFoldDB" id="A0AAW1NJC9"/>
<evidence type="ECO:0000256" key="3">
    <source>
        <dbReference type="ARBA" id="ARBA00022833"/>
    </source>
</evidence>
<evidence type="ECO:0000256" key="2">
    <source>
        <dbReference type="ARBA" id="ARBA00022771"/>
    </source>
</evidence>
<feature type="compositionally biased region" description="Basic residues" evidence="6">
    <location>
        <begin position="575"/>
        <end position="592"/>
    </location>
</feature>
<dbReference type="GO" id="GO:0008270">
    <property type="term" value="F:zinc ion binding"/>
    <property type="evidence" value="ECO:0007669"/>
    <property type="project" value="UniProtKB-KW"/>
</dbReference>
<proteinExistence type="predicted"/>
<keyword evidence="1" id="KW-0479">Metal-binding</keyword>
<dbReference type="Pfam" id="PF05495">
    <property type="entry name" value="zf-CHY"/>
    <property type="match status" value="1"/>
</dbReference>
<feature type="domain" description="CHY-type" evidence="7">
    <location>
        <begin position="474"/>
        <end position="541"/>
    </location>
</feature>
<evidence type="ECO:0000256" key="5">
    <source>
        <dbReference type="SAM" id="Coils"/>
    </source>
</evidence>
<dbReference type="Proteomes" id="UP001465755">
    <property type="component" value="Unassembled WGS sequence"/>
</dbReference>
<feature type="compositionally biased region" description="Basic and acidic residues" evidence="6">
    <location>
        <begin position="455"/>
        <end position="466"/>
    </location>
</feature>
<accession>A0AAW1NJC9</accession>
<feature type="region of interest" description="Disordered" evidence="6">
    <location>
        <begin position="559"/>
        <end position="607"/>
    </location>
</feature>
<gene>
    <name evidence="8" type="ORF">WJX73_004020</name>
</gene>
<feature type="region of interest" description="Disordered" evidence="6">
    <location>
        <begin position="442"/>
        <end position="469"/>
    </location>
</feature>
<organism evidence="8 9">
    <name type="scientific">Symbiochloris irregularis</name>
    <dbReference type="NCBI Taxonomy" id="706552"/>
    <lineage>
        <taxon>Eukaryota</taxon>
        <taxon>Viridiplantae</taxon>
        <taxon>Chlorophyta</taxon>
        <taxon>core chlorophytes</taxon>
        <taxon>Trebouxiophyceae</taxon>
        <taxon>Trebouxiales</taxon>
        <taxon>Trebouxiaceae</taxon>
        <taxon>Symbiochloris</taxon>
    </lineage>
</organism>
<dbReference type="EMBL" id="JALJOQ010000231">
    <property type="protein sequence ID" value="KAK9788279.1"/>
    <property type="molecule type" value="Genomic_DNA"/>
</dbReference>
<name>A0AAW1NJC9_9CHLO</name>
<sequence length="607" mass="65793">MEPKAKARLQGLQNELEALKAQYGKILRLRKHREPGSEAPFRELNISLQVDAPASAQSYDLASLQVLIGVLPTAVSAEWDGLSGLHVQISGELPTPLCSLVSEQLLQHWRDTAASPGTSGLRLSSILQDLKDNMLQLLTSDSQYLEAYESVDAAGATPTDTGWDGSDLAMHGWIAPAYPQPGSWWLAVEPSAILGPRVCHVMMKLVEAAGRGATQSHPLRSALRLLENRAALLAQEAEDILMEADKRRHAPLSQSIPSAHNAQLATDPRQQPCAVSDQLQQLHVQQPASGTVGARGATDVVLQGLKLDNIDALEAYDLPLQIACSRCGACQDATVDLSRGAGSKHSPSCTLELGCSSCHQPWRLDVAPRLVHASSNVLARVRAAGCAPIDLLPGLMAGQCGPCTSTAAFRRVQIGSVNERSCSSCHSNLAFSFQTAAFVAAQAQPGAQPRRPRSQTKEGRSGHQRDGAILIGQPLPGTGTCKHYHHSHRWLRFPCCGHRYPCDLCHEELTDGHEMKWATRMLCGFCSTEQALGERCRVCEKKLARSTATASGRATRFWEGGQGCRDPKRMDRHDPHRYRNSRNKTHSKKSSRVGKEGAAKHKQAEAA</sequence>
<evidence type="ECO:0000313" key="9">
    <source>
        <dbReference type="Proteomes" id="UP001465755"/>
    </source>
</evidence>
<dbReference type="SUPFAM" id="SSF161219">
    <property type="entry name" value="CHY zinc finger-like"/>
    <property type="match status" value="1"/>
</dbReference>
<evidence type="ECO:0000256" key="1">
    <source>
        <dbReference type="ARBA" id="ARBA00022723"/>
    </source>
</evidence>
<evidence type="ECO:0000259" key="7">
    <source>
        <dbReference type="PROSITE" id="PS51266"/>
    </source>
</evidence>